<name>A4BE07_9GAMM</name>
<gene>
    <name evidence="13" type="primary">lpxK</name>
    <name evidence="14" type="ORF">MED297_16444</name>
</gene>
<comment type="similarity">
    <text evidence="13">Belongs to the LpxK family.</text>
</comment>
<evidence type="ECO:0000256" key="11">
    <source>
        <dbReference type="ARBA" id="ARBA00023098"/>
    </source>
</evidence>
<keyword evidence="11 13" id="KW-0443">Lipid metabolism</keyword>
<comment type="function">
    <text evidence="1 13">Transfers the gamma-phosphate of ATP to the 4'-position of a tetraacyldisaccharide 1-phosphate intermediate (termed DS-1-P) to form tetraacyldisaccharide 1,4'-bis-phosphate (lipid IVA).</text>
</comment>
<keyword evidence="5 13" id="KW-0444">Lipid biosynthesis</keyword>
<dbReference type="RefSeq" id="WP_008043555.1">
    <property type="nucleotide sequence ID" value="NZ_CH724150.1"/>
</dbReference>
<evidence type="ECO:0000256" key="13">
    <source>
        <dbReference type="HAMAP-Rule" id="MF_00409"/>
    </source>
</evidence>
<sequence length="329" mass="37300">MKFWYRQRISFLALLLLPLSALVWCVSRYRYRHRNQNTYPIPVVVVGNLTVGGTGKTPTIIWLINTLQRHHYKVAVVSRGYRAKPTRSYPVLADYTDTAETIGDEPALIAQSTQAMVVIDPDRHRAVQFLCDLPAGQRPDVIVSDDGMQHYRMARDIEILMYDTLRGLGNGCLIPAGPLRESSQRLSSVSLVLAKQQGPQLPESAIEVAQEVIALAKNREGVELPRQTVNIHTAIGNAESFQRTAESVGYTVNRTVAYRDHDKLPLEPIQRSDFPVLTTEKDAVKLSSWPDNVYVLPYELKYGPETAHFLLHRIQELIDEKRRHHSRTL</sequence>
<keyword evidence="8 13" id="KW-0547">Nucleotide-binding</keyword>
<evidence type="ECO:0000256" key="6">
    <source>
        <dbReference type="ARBA" id="ARBA00022556"/>
    </source>
</evidence>
<dbReference type="GO" id="GO:0009245">
    <property type="term" value="P:lipid A biosynthetic process"/>
    <property type="evidence" value="ECO:0007669"/>
    <property type="project" value="UniProtKB-UniRule"/>
</dbReference>
<dbReference type="HOGENOM" id="CLU_038816_2_0_6"/>
<evidence type="ECO:0000256" key="12">
    <source>
        <dbReference type="ARBA" id="ARBA00029757"/>
    </source>
</evidence>
<dbReference type="HAMAP" id="MF_00409">
    <property type="entry name" value="LpxK"/>
    <property type="match status" value="1"/>
</dbReference>
<evidence type="ECO:0000256" key="4">
    <source>
        <dbReference type="ARBA" id="ARBA00016436"/>
    </source>
</evidence>
<dbReference type="Proteomes" id="UP000005953">
    <property type="component" value="Unassembled WGS sequence"/>
</dbReference>
<evidence type="ECO:0000256" key="3">
    <source>
        <dbReference type="ARBA" id="ARBA00012071"/>
    </source>
</evidence>
<dbReference type="GO" id="GO:0009244">
    <property type="term" value="P:lipopolysaccharide core region biosynthetic process"/>
    <property type="evidence" value="ECO:0007669"/>
    <property type="project" value="TreeGrafter"/>
</dbReference>
<dbReference type="PANTHER" id="PTHR42724">
    <property type="entry name" value="TETRAACYLDISACCHARIDE 4'-KINASE"/>
    <property type="match status" value="1"/>
</dbReference>
<proteinExistence type="inferred from homology"/>
<dbReference type="GO" id="GO:0005886">
    <property type="term" value="C:plasma membrane"/>
    <property type="evidence" value="ECO:0007669"/>
    <property type="project" value="TreeGrafter"/>
</dbReference>
<protein>
    <recommendedName>
        <fullName evidence="4 13">Tetraacyldisaccharide 4'-kinase</fullName>
        <ecNumber evidence="3 13">2.7.1.130</ecNumber>
    </recommendedName>
    <alternativeName>
        <fullName evidence="12 13">Lipid A 4'-kinase</fullName>
    </alternativeName>
</protein>
<reference evidence="14 15" key="1">
    <citation type="submission" date="2006-02" db="EMBL/GenBank/DDBJ databases">
        <authorList>
            <person name="Pinhassi J."/>
            <person name="Pedros-Alio C."/>
            <person name="Ferriera S."/>
            <person name="Johnson J."/>
            <person name="Kravitz S."/>
            <person name="Halpern A."/>
            <person name="Remington K."/>
            <person name="Beeson K."/>
            <person name="Tran B."/>
            <person name="Rogers Y.-H."/>
            <person name="Friedman R."/>
            <person name="Venter J.C."/>
        </authorList>
    </citation>
    <scope>NUCLEOTIDE SEQUENCE [LARGE SCALE GENOMIC DNA]</scope>
    <source>
        <strain evidence="14 15">MED297</strain>
    </source>
</reference>
<keyword evidence="6 13" id="KW-0441">Lipid A biosynthesis</keyword>
<organism evidence="14 15">
    <name type="scientific">Reinekea blandensis MED297</name>
    <dbReference type="NCBI Taxonomy" id="314283"/>
    <lineage>
        <taxon>Bacteria</taxon>
        <taxon>Pseudomonadati</taxon>
        <taxon>Pseudomonadota</taxon>
        <taxon>Gammaproteobacteria</taxon>
        <taxon>Oceanospirillales</taxon>
        <taxon>Saccharospirillaceae</taxon>
        <taxon>Reinekea</taxon>
    </lineage>
</organism>
<dbReference type="Pfam" id="PF02606">
    <property type="entry name" value="LpxK"/>
    <property type="match status" value="1"/>
</dbReference>
<dbReference type="UniPathway" id="UPA00359">
    <property type="reaction ID" value="UER00482"/>
</dbReference>
<dbReference type="EMBL" id="AAOE01000008">
    <property type="protein sequence ID" value="EAR09766.1"/>
    <property type="molecule type" value="Genomic_DNA"/>
</dbReference>
<keyword evidence="15" id="KW-1185">Reference proteome</keyword>
<accession>A4BE07</accession>
<evidence type="ECO:0000256" key="1">
    <source>
        <dbReference type="ARBA" id="ARBA00002274"/>
    </source>
</evidence>
<dbReference type="SUPFAM" id="SSF52540">
    <property type="entry name" value="P-loop containing nucleoside triphosphate hydrolases"/>
    <property type="match status" value="1"/>
</dbReference>
<comment type="caution">
    <text evidence="14">The sequence shown here is derived from an EMBL/GenBank/DDBJ whole genome shotgun (WGS) entry which is preliminary data.</text>
</comment>
<dbReference type="AlphaFoldDB" id="A4BE07"/>
<comment type="catalytic activity">
    <reaction evidence="13">
        <text>a lipid A disaccharide + ATP = a lipid IVA + ADP + H(+)</text>
        <dbReference type="Rhea" id="RHEA:67840"/>
        <dbReference type="ChEBI" id="CHEBI:15378"/>
        <dbReference type="ChEBI" id="CHEBI:30616"/>
        <dbReference type="ChEBI" id="CHEBI:176343"/>
        <dbReference type="ChEBI" id="CHEBI:176425"/>
        <dbReference type="ChEBI" id="CHEBI:456216"/>
        <dbReference type="EC" id="2.7.1.130"/>
    </reaction>
</comment>
<evidence type="ECO:0000313" key="15">
    <source>
        <dbReference type="Proteomes" id="UP000005953"/>
    </source>
</evidence>
<dbReference type="OrthoDB" id="9766423at2"/>
<evidence type="ECO:0000256" key="8">
    <source>
        <dbReference type="ARBA" id="ARBA00022741"/>
    </source>
</evidence>
<evidence type="ECO:0000256" key="5">
    <source>
        <dbReference type="ARBA" id="ARBA00022516"/>
    </source>
</evidence>
<dbReference type="NCBIfam" id="TIGR00682">
    <property type="entry name" value="lpxK"/>
    <property type="match status" value="1"/>
</dbReference>
<dbReference type="GO" id="GO:0005524">
    <property type="term" value="F:ATP binding"/>
    <property type="evidence" value="ECO:0007669"/>
    <property type="project" value="UniProtKB-UniRule"/>
</dbReference>
<evidence type="ECO:0000256" key="7">
    <source>
        <dbReference type="ARBA" id="ARBA00022679"/>
    </source>
</evidence>
<keyword evidence="10 13" id="KW-0067">ATP-binding</keyword>
<keyword evidence="7 13" id="KW-0808">Transferase</keyword>
<evidence type="ECO:0000256" key="9">
    <source>
        <dbReference type="ARBA" id="ARBA00022777"/>
    </source>
</evidence>
<comment type="pathway">
    <text evidence="2 13">Glycolipid biosynthesis; lipid IV(A) biosynthesis; lipid IV(A) from (3R)-3-hydroxytetradecanoyl-[acyl-carrier-protein] and UDP-N-acetyl-alpha-D-glucosamine: step 6/6.</text>
</comment>
<dbReference type="InterPro" id="IPR027417">
    <property type="entry name" value="P-loop_NTPase"/>
</dbReference>
<feature type="binding site" evidence="13">
    <location>
        <begin position="50"/>
        <end position="57"/>
    </location>
    <ligand>
        <name>ATP</name>
        <dbReference type="ChEBI" id="CHEBI:30616"/>
    </ligand>
</feature>
<dbReference type="InterPro" id="IPR003758">
    <property type="entry name" value="LpxK"/>
</dbReference>
<dbReference type="PANTHER" id="PTHR42724:SF1">
    <property type="entry name" value="TETRAACYLDISACCHARIDE 4'-KINASE, MITOCHONDRIAL-RELATED"/>
    <property type="match status" value="1"/>
</dbReference>
<dbReference type="GO" id="GO:0009029">
    <property type="term" value="F:lipid-A 4'-kinase activity"/>
    <property type="evidence" value="ECO:0007669"/>
    <property type="project" value="UniProtKB-UniRule"/>
</dbReference>
<evidence type="ECO:0000256" key="2">
    <source>
        <dbReference type="ARBA" id="ARBA00004870"/>
    </source>
</evidence>
<keyword evidence="9 13" id="KW-0418">Kinase</keyword>
<dbReference type="EC" id="2.7.1.130" evidence="3 13"/>
<evidence type="ECO:0000256" key="10">
    <source>
        <dbReference type="ARBA" id="ARBA00022840"/>
    </source>
</evidence>
<evidence type="ECO:0000313" key="14">
    <source>
        <dbReference type="EMBL" id="EAR09766.1"/>
    </source>
</evidence>
<dbReference type="STRING" id="314283.MED297_16444"/>